<dbReference type="PANTHER" id="PTHR12835:SF5">
    <property type="entry name" value="BIOTIN--PROTEIN LIGASE"/>
    <property type="match status" value="1"/>
</dbReference>
<dbReference type="PANTHER" id="PTHR12835">
    <property type="entry name" value="BIOTIN PROTEIN LIGASE"/>
    <property type="match status" value="1"/>
</dbReference>
<accession>A0A926ZIZ9</accession>
<dbReference type="EMBL" id="JACJPW010000064">
    <property type="protein sequence ID" value="MBD2183787.1"/>
    <property type="molecule type" value="Genomic_DNA"/>
</dbReference>
<keyword evidence="1 3" id="KW-0436">Ligase</keyword>
<dbReference type="Gene3D" id="3.30.930.10">
    <property type="entry name" value="Bira Bifunctional Protein, Domain 2"/>
    <property type="match status" value="1"/>
</dbReference>
<organism evidence="3 4">
    <name type="scientific">Aerosakkonema funiforme FACHB-1375</name>
    <dbReference type="NCBI Taxonomy" id="2949571"/>
    <lineage>
        <taxon>Bacteria</taxon>
        <taxon>Bacillati</taxon>
        <taxon>Cyanobacteriota</taxon>
        <taxon>Cyanophyceae</taxon>
        <taxon>Oscillatoriophycideae</taxon>
        <taxon>Aerosakkonematales</taxon>
        <taxon>Aerosakkonemataceae</taxon>
        <taxon>Aerosakkonema</taxon>
    </lineage>
</organism>
<sequence length="284" mass="30521">MEFDRQQFAAALESVRNHSVAQERSLVNLSQSQHPDISLHLFETLPSTNEKLWELLALGSGEGTTVIAIEQQAGRGQWGRQWHSSAGGLYLSVALTPNVAARQARQLTMCGAWGIATILREYDLPVSLKWPNDLILSGRKLGGILTETRVNRGRISKAVVGVGINLTNQVPENGINLVSFLANHPSPTLSLETLAAITLVGLMSGYHYWQQKGIDSVLPFYQNLLTSIGRSIEVNGRSGVVVGVSVDGDLRVCLHPTGTAPSSEICLQPGTISLGYGEMGLGNG</sequence>
<evidence type="ECO:0000313" key="3">
    <source>
        <dbReference type="EMBL" id="MBD2183787.1"/>
    </source>
</evidence>
<evidence type="ECO:0000256" key="1">
    <source>
        <dbReference type="ARBA" id="ARBA00022598"/>
    </source>
</evidence>
<dbReference type="Proteomes" id="UP000641646">
    <property type="component" value="Unassembled WGS sequence"/>
</dbReference>
<reference evidence="3" key="2">
    <citation type="submission" date="2020-08" db="EMBL/GenBank/DDBJ databases">
        <authorList>
            <person name="Chen M."/>
            <person name="Teng W."/>
            <person name="Zhao L."/>
            <person name="Hu C."/>
            <person name="Zhou Y."/>
            <person name="Han B."/>
            <person name="Song L."/>
            <person name="Shu W."/>
        </authorList>
    </citation>
    <scope>NUCLEOTIDE SEQUENCE</scope>
    <source>
        <strain evidence="3">FACHB-1375</strain>
    </source>
</reference>
<protein>
    <submittedName>
        <fullName evidence="3">Biotin--[acetyl-CoA-carboxylase] ligase</fullName>
        <ecNumber evidence="3">6.3.4.15</ecNumber>
    </submittedName>
</protein>
<keyword evidence="4" id="KW-1185">Reference proteome</keyword>
<dbReference type="EC" id="6.3.4.15" evidence="3"/>
<dbReference type="PROSITE" id="PS51733">
    <property type="entry name" value="BPL_LPL_CATALYTIC"/>
    <property type="match status" value="1"/>
</dbReference>
<feature type="domain" description="BPL/LPL catalytic" evidence="2">
    <location>
        <begin position="23"/>
        <end position="210"/>
    </location>
</feature>
<evidence type="ECO:0000313" key="4">
    <source>
        <dbReference type="Proteomes" id="UP000641646"/>
    </source>
</evidence>
<dbReference type="InterPro" id="IPR045864">
    <property type="entry name" value="aa-tRNA-synth_II/BPL/LPL"/>
</dbReference>
<dbReference type="SUPFAM" id="SSF55681">
    <property type="entry name" value="Class II aaRS and biotin synthetases"/>
    <property type="match status" value="1"/>
</dbReference>
<dbReference type="Pfam" id="PF03099">
    <property type="entry name" value="BPL_LplA_LipB"/>
    <property type="match status" value="1"/>
</dbReference>
<gene>
    <name evidence="3" type="ORF">H6G03_22430</name>
</gene>
<proteinExistence type="predicted"/>
<name>A0A926ZIZ9_9CYAN</name>
<dbReference type="InterPro" id="IPR004408">
    <property type="entry name" value="Biotin_CoA_COase_ligase"/>
</dbReference>
<dbReference type="AlphaFoldDB" id="A0A926ZIZ9"/>
<dbReference type="CDD" id="cd16442">
    <property type="entry name" value="BPL"/>
    <property type="match status" value="1"/>
</dbReference>
<dbReference type="GO" id="GO:0004077">
    <property type="term" value="F:biotin--[biotin carboxyl-carrier protein] ligase activity"/>
    <property type="evidence" value="ECO:0007669"/>
    <property type="project" value="UniProtKB-EC"/>
</dbReference>
<dbReference type="NCBIfam" id="TIGR00121">
    <property type="entry name" value="birA_ligase"/>
    <property type="match status" value="1"/>
</dbReference>
<evidence type="ECO:0000259" key="2">
    <source>
        <dbReference type="PROSITE" id="PS51733"/>
    </source>
</evidence>
<reference evidence="3" key="1">
    <citation type="journal article" date="2015" name="ISME J.">
        <title>Draft Genome Sequence of Streptomyces incarnatus NRRL8089, which Produces the Nucleoside Antibiotic Sinefungin.</title>
        <authorList>
            <person name="Oshima K."/>
            <person name="Hattori M."/>
            <person name="Shimizu H."/>
            <person name="Fukuda K."/>
            <person name="Nemoto M."/>
            <person name="Inagaki K."/>
            <person name="Tamura T."/>
        </authorList>
    </citation>
    <scope>NUCLEOTIDE SEQUENCE</scope>
    <source>
        <strain evidence="3">FACHB-1375</strain>
    </source>
</reference>
<comment type="caution">
    <text evidence="3">The sequence shown here is derived from an EMBL/GenBank/DDBJ whole genome shotgun (WGS) entry which is preliminary data.</text>
</comment>
<dbReference type="GO" id="GO:0005737">
    <property type="term" value="C:cytoplasm"/>
    <property type="evidence" value="ECO:0007669"/>
    <property type="project" value="TreeGrafter"/>
</dbReference>
<dbReference type="InterPro" id="IPR004143">
    <property type="entry name" value="BPL_LPL_catalytic"/>
</dbReference>